<name>A0ABY9USS9_9ACTN</name>
<dbReference type="EMBL" id="CP117522">
    <property type="protein sequence ID" value="WNE95536.1"/>
    <property type="molecule type" value="Genomic_DNA"/>
</dbReference>
<protein>
    <submittedName>
        <fullName evidence="1">Uncharacterized protein</fullName>
    </submittedName>
</protein>
<dbReference type="Proteomes" id="UP001305606">
    <property type="component" value="Chromosome"/>
</dbReference>
<organism evidence="1 2">
    <name type="scientific">Streptomyces luomodiensis</name>
    <dbReference type="NCBI Taxonomy" id="3026192"/>
    <lineage>
        <taxon>Bacteria</taxon>
        <taxon>Bacillati</taxon>
        <taxon>Actinomycetota</taxon>
        <taxon>Actinomycetes</taxon>
        <taxon>Kitasatosporales</taxon>
        <taxon>Streptomycetaceae</taxon>
        <taxon>Streptomyces</taxon>
    </lineage>
</organism>
<proteinExistence type="predicted"/>
<reference evidence="1 2" key="1">
    <citation type="submission" date="2023-02" db="EMBL/GenBank/DDBJ databases">
        <title>Streptomyces sp. SCA4-21 with antifungal activity against Fusarium oxysporum f. sp. cubense, Streptomyces sp. SCA2-17 with antifungal activity against Fusarium oxysporum f. sp. cubense.</title>
        <authorList>
            <person name="Qi D."/>
        </authorList>
    </citation>
    <scope>NUCLEOTIDE SEQUENCE [LARGE SCALE GENOMIC DNA]</scope>
    <source>
        <strain evidence="1 2">SCA4-21</strain>
    </source>
</reference>
<evidence type="ECO:0000313" key="1">
    <source>
        <dbReference type="EMBL" id="WNE95536.1"/>
    </source>
</evidence>
<keyword evidence="2" id="KW-1185">Reference proteome</keyword>
<gene>
    <name evidence="1" type="ORF">PS467_09370</name>
</gene>
<evidence type="ECO:0000313" key="2">
    <source>
        <dbReference type="Proteomes" id="UP001305606"/>
    </source>
</evidence>
<sequence>MNRTFHFFAGFQPVQQQRLAAAALPPLPLCRRRAAWGSVVYPYPYDALRRTPAIFH</sequence>
<accession>A0ABY9USS9</accession>
<dbReference type="RefSeq" id="WP_311034874.1">
    <property type="nucleotide sequence ID" value="NZ_CP117522.1"/>
</dbReference>